<name>A0A6S7LEQ4_PARCT</name>
<accession>A0A6S7LEQ4</accession>
<evidence type="ECO:0000313" key="1">
    <source>
        <dbReference type="EMBL" id="CAB4036673.1"/>
    </source>
</evidence>
<comment type="caution">
    <text evidence="1">The sequence shown here is derived from an EMBL/GenBank/DDBJ whole genome shotgun (WGS) entry which is preliminary data.</text>
</comment>
<gene>
    <name evidence="1" type="ORF">PACLA_8A002597</name>
</gene>
<dbReference type="Proteomes" id="UP001152795">
    <property type="component" value="Unassembled WGS sequence"/>
</dbReference>
<dbReference type="EMBL" id="CACRXK020022286">
    <property type="protein sequence ID" value="CAB4036673.1"/>
    <property type="molecule type" value="Genomic_DNA"/>
</dbReference>
<reference evidence="1" key="1">
    <citation type="submission" date="2020-04" db="EMBL/GenBank/DDBJ databases">
        <authorList>
            <person name="Alioto T."/>
            <person name="Alioto T."/>
            <person name="Gomez Garrido J."/>
        </authorList>
    </citation>
    <scope>NUCLEOTIDE SEQUENCE</scope>
    <source>
        <strain evidence="1">A484AB</strain>
    </source>
</reference>
<evidence type="ECO:0000313" key="2">
    <source>
        <dbReference type="Proteomes" id="UP001152795"/>
    </source>
</evidence>
<dbReference type="PANTHER" id="PTHR47331">
    <property type="entry name" value="PHD-TYPE DOMAIN-CONTAINING PROTEIN"/>
    <property type="match status" value="1"/>
</dbReference>
<dbReference type="AlphaFoldDB" id="A0A6S7LEQ4"/>
<sequence length="106" mass="12580">MKSCIEFMAGRELIDNKIEKFDKNPEYFHTWKLSFKNMTRNINITPSEELSLIIEYTTNESKKLVQKLRNAYIENPEKGVAEVWTKLGERYWSNVVLTKAYVDKLK</sequence>
<protein>
    <submittedName>
        <fullName evidence="1">Uncharacterized protein</fullName>
    </submittedName>
</protein>
<dbReference type="PANTHER" id="PTHR47331:SF6">
    <property type="entry name" value="DOUBLECORTIN DOMAIN-CONTAINING PROTEIN"/>
    <property type="match status" value="1"/>
</dbReference>
<proteinExistence type="predicted"/>
<organism evidence="1 2">
    <name type="scientific">Paramuricea clavata</name>
    <name type="common">Red gorgonian</name>
    <name type="synonym">Violescent sea-whip</name>
    <dbReference type="NCBI Taxonomy" id="317549"/>
    <lineage>
        <taxon>Eukaryota</taxon>
        <taxon>Metazoa</taxon>
        <taxon>Cnidaria</taxon>
        <taxon>Anthozoa</taxon>
        <taxon>Octocorallia</taxon>
        <taxon>Malacalcyonacea</taxon>
        <taxon>Plexauridae</taxon>
        <taxon>Paramuricea</taxon>
    </lineage>
</organism>
<dbReference type="OrthoDB" id="6142165at2759"/>
<keyword evidence="2" id="KW-1185">Reference proteome</keyword>